<dbReference type="RefSeq" id="WP_375734486.1">
    <property type="nucleotide sequence ID" value="NZ_JBCGDC010000034.1"/>
</dbReference>
<feature type="chain" id="PRO_5045415463" evidence="3">
    <location>
        <begin position="25"/>
        <end position="497"/>
    </location>
</feature>
<evidence type="ECO:0000256" key="3">
    <source>
        <dbReference type="SAM" id="SignalP"/>
    </source>
</evidence>
<feature type="transmembrane region" description="Helical" evidence="2">
    <location>
        <begin position="440"/>
        <end position="461"/>
    </location>
</feature>
<proteinExistence type="inferred from homology"/>
<sequence>MKITRPLVAAALTGLVAAGLATFAAPSPAGLAGDRTGDTGPATRVRDAVDDPAGYRGLAVATVDGGQVRVAGIGERGTAGGDVDAGTRFESGSLTKVMTGMLLADLVADGVVTPDDTLRQLFPGRAFEDPAVGDVTLAELAGHTSGLPRLAPAPGGPLSTVVAAVRGTDPYAGQDATHVLDALSGTRVRDHRGEVTYSNFGMAVLGLALAERAGTAYPELLRQRLLDPLGMTATGFVGEGDPLPAGAATGGTGAGRPMRAWRAGGLAAAGIGMWTTAHDLARLLAATMAGTAPGADATTPRYGPDDERIGYGWFTTRYDDREIVWHNGATGGFSTYVGFERATGRGVVLLGNTDRGVEAVGLRLLGVDRPTDGPDANWLLIAVTVVLLVGGGLGLVATATGTGSTWRPAPDRLGLAGGVLSAAASLVLAHRAGAWLDVPAVLWPVAVGFAVAGVVLAVFRLPGLPVTGRGTPWVRWTGAAIGAVVSGGLILAVAILT</sequence>
<dbReference type="EMBL" id="JBCGDC010000034">
    <property type="protein sequence ID" value="MFB6394283.1"/>
    <property type="molecule type" value="Genomic_DNA"/>
</dbReference>
<keyword evidence="6" id="KW-1185">Reference proteome</keyword>
<dbReference type="InterPro" id="IPR012338">
    <property type="entry name" value="Beta-lactam/transpept-like"/>
</dbReference>
<dbReference type="PANTHER" id="PTHR22935">
    <property type="entry name" value="PENICILLIN-BINDING PROTEIN"/>
    <property type="match status" value="1"/>
</dbReference>
<keyword evidence="2" id="KW-1133">Transmembrane helix</keyword>
<reference evidence="5 6" key="1">
    <citation type="submission" date="2024-04" db="EMBL/GenBank/DDBJ databases">
        <title>Polymorphospora sp. isolated from Baiyangdian Lake in Xiong'an New Area.</title>
        <authorList>
            <person name="Zhang X."/>
            <person name="Liu J."/>
        </authorList>
    </citation>
    <scope>NUCLEOTIDE SEQUENCE [LARGE SCALE GENOMIC DNA]</scope>
    <source>
        <strain evidence="5 6">2-325</strain>
    </source>
</reference>
<evidence type="ECO:0000256" key="2">
    <source>
        <dbReference type="SAM" id="Phobius"/>
    </source>
</evidence>
<keyword evidence="2" id="KW-0812">Transmembrane</keyword>
<feature type="transmembrane region" description="Helical" evidence="2">
    <location>
        <begin position="413"/>
        <end position="434"/>
    </location>
</feature>
<dbReference type="Pfam" id="PF00144">
    <property type="entry name" value="Beta-lactamase"/>
    <property type="match status" value="1"/>
</dbReference>
<evidence type="ECO:0000313" key="6">
    <source>
        <dbReference type="Proteomes" id="UP001582793"/>
    </source>
</evidence>
<keyword evidence="5" id="KW-0378">Hydrolase</keyword>
<accession>A0ABV5CQK7</accession>
<feature type="signal peptide" evidence="3">
    <location>
        <begin position="1"/>
        <end position="24"/>
    </location>
</feature>
<dbReference type="SUPFAM" id="SSF56601">
    <property type="entry name" value="beta-lactamase/transpeptidase-like"/>
    <property type="match status" value="1"/>
</dbReference>
<comment type="caution">
    <text evidence="5">The sequence shown here is derived from an EMBL/GenBank/DDBJ whole genome shotgun (WGS) entry which is preliminary data.</text>
</comment>
<dbReference type="InterPro" id="IPR051478">
    <property type="entry name" value="Beta-lactamase-like_AB/R"/>
</dbReference>
<protein>
    <submittedName>
        <fullName evidence="5">Serine hydrolase domain-containing protein</fullName>
        <ecNumber evidence="5">3.1.1.103</ecNumber>
    </submittedName>
</protein>
<dbReference type="InterPro" id="IPR001466">
    <property type="entry name" value="Beta-lactam-related"/>
</dbReference>
<evidence type="ECO:0000313" key="5">
    <source>
        <dbReference type="EMBL" id="MFB6394283.1"/>
    </source>
</evidence>
<keyword evidence="2" id="KW-0472">Membrane</keyword>
<dbReference type="EC" id="3.1.1.103" evidence="5"/>
<evidence type="ECO:0000256" key="1">
    <source>
        <dbReference type="ARBA" id="ARBA00038473"/>
    </source>
</evidence>
<organism evidence="5 6">
    <name type="scientific">Polymorphospora lycopeni</name>
    <dbReference type="NCBI Taxonomy" id="3140240"/>
    <lineage>
        <taxon>Bacteria</taxon>
        <taxon>Bacillati</taxon>
        <taxon>Actinomycetota</taxon>
        <taxon>Actinomycetes</taxon>
        <taxon>Micromonosporales</taxon>
        <taxon>Micromonosporaceae</taxon>
        <taxon>Polymorphospora</taxon>
    </lineage>
</organism>
<dbReference type="Proteomes" id="UP001582793">
    <property type="component" value="Unassembled WGS sequence"/>
</dbReference>
<feature type="domain" description="Beta-lactamase-related" evidence="4">
    <location>
        <begin position="50"/>
        <end position="356"/>
    </location>
</feature>
<feature type="transmembrane region" description="Helical" evidence="2">
    <location>
        <begin position="378"/>
        <end position="401"/>
    </location>
</feature>
<comment type="similarity">
    <text evidence="1">Belongs to the beta-lactamase family.</text>
</comment>
<dbReference type="GO" id="GO:0016787">
    <property type="term" value="F:hydrolase activity"/>
    <property type="evidence" value="ECO:0007669"/>
    <property type="project" value="UniProtKB-KW"/>
</dbReference>
<evidence type="ECO:0000259" key="4">
    <source>
        <dbReference type="Pfam" id="PF00144"/>
    </source>
</evidence>
<gene>
    <name evidence="5" type="ORF">AAFH96_14365</name>
</gene>
<dbReference type="PANTHER" id="PTHR22935:SF95">
    <property type="entry name" value="BETA-LACTAMASE-LIKE 1-RELATED"/>
    <property type="match status" value="1"/>
</dbReference>
<feature type="transmembrane region" description="Helical" evidence="2">
    <location>
        <begin position="473"/>
        <end position="496"/>
    </location>
</feature>
<name>A0ABV5CQK7_9ACTN</name>
<keyword evidence="3" id="KW-0732">Signal</keyword>
<dbReference type="Gene3D" id="3.40.710.10">
    <property type="entry name" value="DD-peptidase/beta-lactamase superfamily"/>
    <property type="match status" value="1"/>
</dbReference>